<dbReference type="AlphaFoldDB" id="A0A2M9G2X1"/>
<dbReference type="SUPFAM" id="SSF56784">
    <property type="entry name" value="HAD-like"/>
    <property type="match status" value="1"/>
</dbReference>
<evidence type="ECO:0008006" key="3">
    <source>
        <dbReference type="Google" id="ProtNLM"/>
    </source>
</evidence>
<evidence type="ECO:0000313" key="1">
    <source>
        <dbReference type="EMBL" id="PJK30061.1"/>
    </source>
</evidence>
<dbReference type="InterPro" id="IPR036412">
    <property type="entry name" value="HAD-like_sf"/>
</dbReference>
<proteinExistence type="predicted"/>
<evidence type="ECO:0000313" key="2">
    <source>
        <dbReference type="Proteomes" id="UP000229498"/>
    </source>
</evidence>
<dbReference type="EMBL" id="PHIG01000031">
    <property type="protein sequence ID" value="PJK30061.1"/>
    <property type="molecule type" value="Genomic_DNA"/>
</dbReference>
<keyword evidence="2" id="KW-1185">Reference proteome</keyword>
<protein>
    <recommendedName>
        <fullName evidence="3">HAD family hydrolase</fullName>
    </recommendedName>
</protein>
<organism evidence="1 2">
    <name type="scientific">Minwuia thermotolerans</name>
    <dbReference type="NCBI Taxonomy" id="2056226"/>
    <lineage>
        <taxon>Bacteria</taxon>
        <taxon>Pseudomonadati</taxon>
        <taxon>Pseudomonadota</taxon>
        <taxon>Alphaproteobacteria</taxon>
        <taxon>Minwuiales</taxon>
        <taxon>Minwuiaceae</taxon>
        <taxon>Minwuia</taxon>
    </lineage>
</organism>
<dbReference type="Proteomes" id="UP000229498">
    <property type="component" value="Unassembled WGS sequence"/>
</dbReference>
<dbReference type="RefSeq" id="WP_109793334.1">
    <property type="nucleotide sequence ID" value="NZ_PHIG01000031.1"/>
</dbReference>
<accession>A0A2M9G2X1</accession>
<sequence>MIADQVQEQIARLEIRPGRPLIVTDADEVLFAFMAGLETYLIGEGLTFDFSSFAISGNVRTSDGEALEREAVRAHLGTFFERHTEELDPVDHAAETLAELSERAQIVVLSNLPLPQREARERALRRHGMDYPLIANEGLKGPAVRHLHELAAAPAIFIDDIPHNHSSVREHAPEVQRLHFVADPRLARLIPRAEDSHHRADTWPEARRIIERHLFED</sequence>
<name>A0A2M9G2X1_9PROT</name>
<dbReference type="OrthoDB" id="7192139at2"/>
<dbReference type="InterPro" id="IPR023214">
    <property type="entry name" value="HAD_sf"/>
</dbReference>
<gene>
    <name evidence="1" type="ORF">CVT23_09885</name>
</gene>
<comment type="caution">
    <text evidence="1">The sequence shown here is derived from an EMBL/GenBank/DDBJ whole genome shotgun (WGS) entry which is preliminary data.</text>
</comment>
<reference evidence="1 2" key="1">
    <citation type="submission" date="2017-11" db="EMBL/GenBank/DDBJ databases">
        <title>Draft genome sequence of Rhizobiales bacterium SY3-13.</title>
        <authorList>
            <person name="Sun C."/>
        </authorList>
    </citation>
    <scope>NUCLEOTIDE SEQUENCE [LARGE SCALE GENOMIC DNA]</scope>
    <source>
        <strain evidence="1 2">SY3-13</strain>
    </source>
</reference>
<dbReference type="Gene3D" id="3.40.50.1000">
    <property type="entry name" value="HAD superfamily/HAD-like"/>
    <property type="match status" value="1"/>
</dbReference>